<keyword evidence="2 4" id="KW-0863">Zinc-finger</keyword>
<dbReference type="InterPro" id="IPR000306">
    <property type="entry name" value="Znf_FYVE"/>
</dbReference>
<dbReference type="Proteomes" id="UP000515154">
    <property type="component" value="Unplaced"/>
</dbReference>
<evidence type="ECO:0000256" key="2">
    <source>
        <dbReference type="ARBA" id="ARBA00022771"/>
    </source>
</evidence>
<dbReference type="AlphaFoldDB" id="A0A6P7TU68"/>
<proteinExistence type="predicted"/>
<evidence type="ECO:0000256" key="3">
    <source>
        <dbReference type="ARBA" id="ARBA00022833"/>
    </source>
</evidence>
<dbReference type="KEGG" id="osn:115229021"/>
<dbReference type="InterPro" id="IPR038632">
    <property type="entry name" value="ZFYVE21_C_sf"/>
</dbReference>
<reference evidence="7" key="1">
    <citation type="submission" date="2025-08" db="UniProtKB">
        <authorList>
            <consortium name="RefSeq"/>
        </authorList>
    </citation>
    <scope>IDENTIFICATION</scope>
</reference>
<dbReference type="InterPro" id="IPR052113">
    <property type="entry name" value="FYVE-type_Zinc_Finger"/>
</dbReference>
<dbReference type="Gene3D" id="2.30.29.160">
    <property type="entry name" value="Zinc finger FYVE domain-containing protein 21, C-terminal"/>
    <property type="match status" value="1"/>
</dbReference>
<dbReference type="InterPro" id="IPR017455">
    <property type="entry name" value="Znf_FYVE-rel"/>
</dbReference>
<dbReference type="Gene3D" id="3.30.40.10">
    <property type="entry name" value="Zinc/RING finger domain, C3HC4 (zinc finger)"/>
    <property type="match status" value="1"/>
</dbReference>
<keyword evidence="3" id="KW-0862">Zinc</keyword>
<dbReference type="InterPro" id="IPR013083">
    <property type="entry name" value="Znf_RING/FYVE/PHD"/>
</dbReference>
<keyword evidence="6" id="KW-1185">Reference proteome</keyword>
<dbReference type="SMART" id="SM00064">
    <property type="entry name" value="FYVE"/>
    <property type="match status" value="1"/>
</dbReference>
<name>A0A6P7TU68_9MOLL</name>
<dbReference type="Pfam" id="PF16696">
    <property type="entry name" value="ZFYVE21_C"/>
    <property type="match status" value="1"/>
</dbReference>
<organism evidence="6 7">
    <name type="scientific">Octopus sinensis</name>
    <name type="common">East Asian common octopus</name>
    <dbReference type="NCBI Taxonomy" id="2607531"/>
    <lineage>
        <taxon>Eukaryota</taxon>
        <taxon>Metazoa</taxon>
        <taxon>Spiralia</taxon>
        <taxon>Lophotrochozoa</taxon>
        <taxon>Mollusca</taxon>
        <taxon>Cephalopoda</taxon>
        <taxon>Coleoidea</taxon>
        <taxon>Octopodiformes</taxon>
        <taxon>Octopoda</taxon>
        <taxon>Incirrata</taxon>
        <taxon>Octopodidae</taxon>
        <taxon>Octopus</taxon>
    </lineage>
</organism>
<dbReference type="InterPro" id="IPR011011">
    <property type="entry name" value="Znf_FYVE_PHD"/>
</dbReference>
<evidence type="ECO:0000313" key="6">
    <source>
        <dbReference type="Proteomes" id="UP000515154"/>
    </source>
</evidence>
<evidence type="ECO:0000259" key="5">
    <source>
        <dbReference type="PROSITE" id="PS50178"/>
    </source>
</evidence>
<dbReference type="RefSeq" id="XP_029655308.1">
    <property type="nucleotide sequence ID" value="XM_029799448.2"/>
</dbReference>
<dbReference type="PANTHER" id="PTHR39490:SF8">
    <property type="entry name" value="ZINC FINGER FYVE DOMAIN-CONTAINING PROTEIN 21"/>
    <property type="match status" value="1"/>
</dbReference>
<keyword evidence="1" id="KW-0479">Metal-binding</keyword>
<protein>
    <submittedName>
        <fullName evidence="7">Zinc finger FYVE domain-containing protein 21 isoform X1</fullName>
    </submittedName>
</protein>
<dbReference type="GO" id="GO:0008270">
    <property type="term" value="F:zinc ion binding"/>
    <property type="evidence" value="ECO:0007669"/>
    <property type="project" value="UniProtKB-KW"/>
</dbReference>
<gene>
    <name evidence="7" type="primary">LOC115229021</name>
</gene>
<dbReference type="InterPro" id="IPR032031">
    <property type="entry name" value="ZFYVE21_C"/>
</dbReference>
<sequence length="234" mass="27185">MANAGDKRLVKSKSGLRIVTMRDDYGSPFLIPEPNWVPDNEYVHCMQCQVRFALMNRRHHCRRCGRLFCSRCCENKVALPRMCFIDPVRMCGSCTKTTKQENDFFDKHLKVLLNGCEFYVVDDINSEPSDNSTIFFCKLSTDHRYLLYESETQVRDSILVCKVDRVQVITEPSSPVMEEENTNVRGLLLTYDSENGQTFVKMVIPSSTHKQGLNWISAMQRAFRLLYENRNQDQ</sequence>
<evidence type="ECO:0000256" key="1">
    <source>
        <dbReference type="ARBA" id="ARBA00022723"/>
    </source>
</evidence>
<evidence type="ECO:0000313" key="7">
    <source>
        <dbReference type="RefSeq" id="XP_029655308.1"/>
    </source>
</evidence>
<dbReference type="PROSITE" id="PS50178">
    <property type="entry name" value="ZF_FYVE"/>
    <property type="match status" value="1"/>
</dbReference>
<feature type="domain" description="FYVE-type" evidence="5">
    <location>
        <begin position="39"/>
        <end position="99"/>
    </location>
</feature>
<dbReference type="SUPFAM" id="SSF57903">
    <property type="entry name" value="FYVE/PHD zinc finger"/>
    <property type="match status" value="1"/>
</dbReference>
<accession>A0A6P7TU68</accession>
<evidence type="ECO:0000256" key="4">
    <source>
        <dbReference type="PROSITE-ProRule" id="PRU00091"/>
    </source>
</evidence>
<dbReference type="PANTHER" id="PTHR39490">
    <property type="entry name" value="ARRESTIN DOMAIN-CONTAINING PROTEIN D"/>
    <property type="match status" value="1"/>
</dbReference>
<dbReference type="Pfam" id="PF01363">
    <property type="entry name" value="FYVE"/>
    <property type="match status" value="1"/>
</dbReference>